<sequence>MSKRKKPKFRVGEEVVIVIYGTVGFITEIKTIDGKYLYEINHSEGLFKEQVLIPVSEYEGSLVEREQIDIEYKFFFGDIVQVTGYGQDLFKVVGFRTEIWRYKEDAWEDVIYELTRMTDGDWLEADEEEITLIADAEQADVLTSKYGIQFPVQETKTPKKQVVFPVQRYAGKVAVDKLLDAYNDYRTLYKMFGDEKYEKMLRTILKQLKKLSSENEHA</sequence>
<name>A0A7S8HFN1_9BACI</name>
<protein>
    <recommendedName>
        <fullName evidence="3">YodN</fullName>
    </recommendedName>
</protein>
<proteinExistence type="predicted"/>
<dbReference type="AlphaFoldDB" id="A0A7S8HFN1"/>
<dbReference type="EMBL" id="CP049742">
    <property type="protein sequence ID" value="QPC46610.1"/>
    <property type="molecule type" value="Genomic_DNA"/>
</dbReference>
<gene>
    <name evidence="1" type="ORF">G8O30_06360</name>
</gene>
<dbReference type="KEGG" id="mcui:G8O30_06360"/>
<organism evidence="1 2">
    <name type="scientific">Mangrovibacillus cuniculi</name>
    <dbReference type="NCBI Taxonomy" id="2593652"/>
    <lineage>
        <taxon>Bacteria</taxon>
        <taxon>Bacillati</taxon>
        <taxon>Bacillota</taxon>
        <taxon>Bacilli</taxon>
        <taxon>Bacillales</taxon>
        <taxon>Bacillaceae</taxon>
        <taxon>Mangrovibacillus</taxon>
    </lineage>
</organism>
<accession>A0A7S8HFN1</accession>
<dbReference type="Proteomes" id="UP000593626">
    <property type="component" value="Chromosome"/>
</dbReference>
<evidence type="ECO:0008006" key="3">
    <source>
        <dbReference type="Google" id="ProtNLM"/>
    </source>
</evidence>
<reference evidence="1 2" key="1">
    <citation type="submission" date="2019-07" db="EMBL/GenBank/DDBJ databases">
        <title>Genome sequence of 2 isolates from Red Sea Mangroves.</title>
        <authorList>
            <person name="Sefrji F."/>
            <person name="Michoud G."/>
            <person name="Merlino G."/>
            <person name="Daffonchio D."/>
        </authorList>
    </citation>
    <scope>NUCLEOTIDE SEQUENCE [LARGE SCALE GENOMIC DNA]</scope>
    <source>
        <strain evidence="1 2">R1DC41</strain>
    </source>
</reference>
<keyword evidence="2" id="KW-1185">Reference proteome</keyword>
<dbReference type="RefSeq" id="WP_239674139.1">
    <property type="nucleotide sequence ID" value="NZ_CP049742.1"/>
</dbReference>
<evidence type="ECO:0000313" key="2">
    <source>
        <dbReference type="Proteomes" id="UP000593626"/>
    </source>
</evidence>
<evidence type="ECO:0000313" key="1">
    <source>
        <dbReference type="EMBL" id="QPC46610.1"/>
    </source>
</evidence>